<keyword evidence="1 3" id="KW-0732">Signal</keyword>
<dbReference type="Proteomes" id="UP000193920">
    <property type="component" value="Unassembled WGS sequence"/>
</dbReference>
<dbReference type="EMBL" id="MCOG01000193">
    <property type="protein sequence ID" value="ORY27385.1"/>
    <property type="molecule type" value="Genomic_DNA"/>
</dbReference>
<feature type="transmembrane region" description="Helical" evidence="2">
    <location>
        <begin position="310"/>
        <end position="328"/>
    </location>
</feature>
<evidence type="ECO:0000256" key="1">
    <source>
        <dbReference type="ARBA" id="ARBA00022729"/>
    </source>
</evidence>
<dbReference type="SUPFAM" id="SSF52266">
    <property type="entry name" value="SGNH hydrolase"/>
    <property type="match status" value="1"/>
</dbReference>
<reference evidence="4 5" key="1">
    <citation type="submission" date="2016-08" db="EMBL/GenBank/DDBJ databases">
        <title>A Parts List for Fungal Cellulosomes Revealed by Comparative Genomics.</title>
        <authorList>
            <consortium name="DOE Joint Genome Institute"/>
            <person name="Haitjema C.H."/>
            <person name="Gilmore S.P."/>
            <person name="Henske J.K."/>
            <person name="Solomon K.V."/>
            <person name="De Groot R."/>
            <person name="Kuo A."/>
            <person name="Mondo S.J."/>
            <person name="Salamov A.A."/>
            <person name="Labutti K."/>
            <person name="Zhao Z."/>
            <person name="Chiniquy J."/>
            <person name="Barry K."/>
            <person name="Brewer H.M."/>
            <person name="Purvine S.O."/>
            <person name="Wright A.T."/>
            <person name="Boxma B."/>
            <person name="Van Alen T."/>
            <person name="Hackstein J.H."/>
            <person name="Baker S.E."/>
            <person name="Grigoriev I.V."/>
            <person name="O'Malley M.A."/>
        </authorList>
    </citation>
    <scope>NUCLEOTIDE SEQUENCE [LARGE SCALE GENOMIC DNA]</scope>
    <source>
        <strain evidence="4 5">G1</strain>
    </source>
</reference>
<gene>
    <name evidence="4" type="ORF">LY90DRAFT_705895</name>
</gene>
<keyword evidence="2" id="KW-1133">Transmembrane helix</keyword>
<proteinExistence type="predicted"/>
<keyword evidence="2" id="KW-0812">Transmembrane</keyword>
<evidence type="ECO:0000313" key="5">
    <source>
        <dbReference type="Proteomes" id="UP000193920"/>
    </source>
</evidence>
<dbReference type="Pfam" id="PF00657">
    <property type="entry name" value="Lipase_GDSL"/>
    <property type="match status" value="1"/>
</dbReference>
<dbReference type="Gene3D" id="3.40.50.1110">
    <property type="entry name" value="SGNH hydrolase"/>
    <property type="match status" value="1"/>
</dbReference>
<protein>
    <recommendedName>
        <fullName evidence="6">Carbohydrate esterase family 16 protein</fullName>
    </recommendedName>
</protein>
<evidence type="ECO:0008006" key="6">
    <source>
        <dbReference type="Google" id="ProtNLM"/>
    </source>
</evidence>
<dbReference type="InterPro" id="IPR036514">
    <property type="entry name" value="SGNH_hydro_sf"/>
</dbReference>
<keyword evidence="2" id="KW-0472">Membrane</keyword>
<dbReference type="PANTHER" id="PTHR45642:SF139">
    <property type="entry name" value="SGNH HYDROLASE-TYPE ESTERASE DOMAIN-CONTAINING PROTEIN"/>
    <property type="match status" value="1"/>
</dbReference>
<feature type="chain" id="PRO_5013005560" description="Carbohydrate esterase family 16 protein" evidence="3">
    <location>
        <begin position="21"/>
        <end position="329"/>
    </location>
</feature>
<dbReference type="OrthoDB" id="1600564at2759"/>
<dbReference type="InterPro" id="IPR050592">
    <property type="entry name" value="GDSL_lipolytic_enzyme"/>
</dbReference>
<organism evidence="4 5">
    <name type="scientific">Neocallimastix californiae</name>
    <dbReference type="NCBI Taxonomy" id="1754190"/>
    <lineage>
        <taxon>Eukaryota</taxon>
        <taxon>Fungi</taxon>
        <taxon>Fungi incertae sedis</taxon>
        <taxon>Chytridiomycota</taxon>
        <taxon>Chytridiomycota incertae sedis</taxon>
        <taxon>Neocallimastigomycetes</taxon>
        <taxon>Neocallimastigales</taxon>
        <taxon>Neocallimastigaceae</taxon>
        <taxon>Neocallimastix</taxon>
    </lineage>
</organism>
<sequence length="329" mass="38697">MNHLIFSGYVLICIFQTVFSFSEGCESSITYFSKNEIPFDFNSIRNLVVFGDSLSSVDTNINDMTYTGKNHSLGDNWAILLSQKNNITLWNFAFSGAVIDNYIIPRKDYKISYLVQNQYFIDRMSKGKEYENKWNSIDTLFIYWFGTNDITYIDREKYKNLLNETYNIIVDSLFNTLDGTYGIGGRNFMFFNELPLDRFPNENLYNKNVIKENVEVFNERINEKAAKFSQRYDDVNVFVYNVNEELNYIIQNYKNLEFKYNNLTLVENEDEDHHVDHYIWVDDLHLSKKVHKVIADDIHKLLIINEASSLFVNMVLILINSIIIISILL</sequence>
<name>A0A1Y2AZU6_9FUNG</name>
<accession>A0A1Y2AZU6</accession>
<evidence type="ECO:0000313" key="4">
    <source>
        <dbReference type="EMBL" id="ORY27385.1"/>
    </source>
</evidence>
<comment type="caution">
    <text evidence="4">The sequence shown here is derived from an EMBL/GenBank/DDBJ whole genome shotgun (WGS) entry which is preliminary data.</text>
</comment>
<dbReference type="InterPro" id="IPR001087">
    <property type="entry name" value="GDSL"/>
</dbReference>
<dbReference type="GO" id="GO:0016788">
    <property type="term" value="F:hydrolase activity, acting on ester bonds"/>
    <property type="evidence" value="ECO:0007669"/>
    <property type="project" value="InterPro"/>
</dbReference>
<dbReference type="STRING" id="1754190.A0A1Y2AZU6"/>
<keyword evidence="5" id="KW-1185">Reference proteome</keyword>
<dbReference type="PANTHER" id="PTHR45642">
    <property type="entry name" value="GDSL ESTERASE/LIPASE EXL3"/>
    <property type="match status" value="1"/>
</dbReference>
<evidence type="ECO:0000256" key="3">
    <source>
        <dbReference type="SAM" id="SignalP"/>
    </source>
</evidence>
<evidence type="ECO:0000256" key="2">
    <source>
        <dbReference type="SAM" id="Phobius"/>
    </source>
</evidence>
<feature type="signal peptide" evidence="3">
    <location>
        <begin position="1"/>
        <end position="20"/>
    </location>
</feature>
<dbReference type="AlphaFoldDB" id="A0A1Y2AZU6"/>